<dbReference type="PANTHER" id="PTHR42732">
    <property type="entry name" value="BETA-GALACTOSIDASE"/>
    <property type="match status" value="1"/>
</dbReference>
<dbReference type="SUPFAM" id="SSF49373">
    <property type="entry name" value="Invasin/intimin cell-adhesion fragments"/>
    <property type="match status" value="1"/>
</dbReference>
<name>A0A3A1V1H0_9BACL</name>
<dbReference type="Pfam" id="PF02837">
    <property type="entry name" value="Glyco_hydro_2_N"/>
    <property type="match status" value="1"/>
</dbReference>
<evidence type="ECO:0000313" key="6">
    <source>
        <dbReference type="EMBL" id="RIX52393.1"/>
    </source>
</evidence>
<protein>
    <submittedName>
        <fullName evidence="6">DUF4982 domain-containing protein</fullName>
    </submittedName>
</protein>
<evidence type="ECO:0000256" key="1">
    <source>
        <dbReference type="ARBA" id="ARBA00007401"/>
    </source>
</evidence>
<dbReference type="OrthoDB" id="9762066at2"/>
<keyword evidence="7" id="KW-1185">Reference proteome</keyword>
<dbReference type="InterPro" id="IPR008964">
    <property type="entry name" value="Invasin/intimin_cell_adhesion"/>
</dbReference>
<dbReference type="InterPro" id="IPR006101">
    <property type="entry name" value="Glyco_hydro_2"/>
</dbReference>
<reference evidence="6 7" key="1">
    <citation type="submission" date="2018-09" db="EMBL/GenBank/DDBJ databases">
        <title>Paenibacillus aracenensis nov. sp. isolated from a cave in southern Spain.</title>
        <authorList>
            <person name="Jurado V."/>
            <person name="Gutierrez-Patricio S."/>
            <person name="Gonzalez-Pimentel J.L."/>
            <person name="Miller A.Z."/>
            <person name="Laiz L."/>
            <person name="Saiz-Jimenez C."/>
        </authorList>
    </citation>
    <scope>NUCLEOTIDE SEQUENCE [LARGE SCALE GENOMIC DNA]</scope>
    <source>
        <strain evidence="6 7">DSM 22867</strain>
    </source>
</reference>
<dbReference type="PRINTS" id="PR00132">
    <property type="entry name" value="GLHYDRLASE2"/>
</dbReference>
<dbReference type="InterPro" id="IPR016134">
    <property type="entry name" value="Dockerin_dom"/>
</dbReference>
<dbReference type="GO" id="GO:0004553">
    <property type="term" value="F:hydrolase activity, hydrolyzing O-glycosyl compounds"/>
    <property type="evidence" value="ECO:0007669"/>
    <property type="project" value="InterPro"/>
</dbReference>
<feature type="domain" description="Dockerin" evidence="5">
    <location>
        <begin position="1897"/>
        <end position="1960"/>
    </location>
</feature>
<dbReference type="Proteomes" id="UP000266482">
    <property type="component" value="Unassembled WGS sequence"/>
</dbReference>
<dbReference type="GO" id="GO:0000272">
    <property type="term" value="P:polysaccharide catabolic process"/>
    <property type="evidence" value="ECO:0007669"/>
    <property type="project" value="InterPro"/>
</dbReference>
<dbReference type="SUPFAM" id="SSF49303">
    <property type="entry name" value="beta-Galactosidase/glucuronidase domain"/>
    <property type="match status" value="1"/>
</dbReference>
<accession>A0A3A1V1H0</accession>
<dbReference type="InterPro" id="IPR036156">
    <property type="entry name" value="Beta-gal/glucu_dom_sf"/>
</dbReference>
<dbReference type="InterPro" id="IPR017853">
    <property type="entry name" value="GH"/>
</dbReference>
<dbReference type="Gene3D" id="3.20.20.80">
    <property type="entry name" value="Glycosidases"/>
    <property type="match status" value="1"/>
</dbReference>
<dbReference type="InterPro" id="IPR006104">
    <property type="entry name" value="Glyco_hydro_2_N"/>
</dbReference>
<dbReference type="InterPro" id="IPR002102">
    <property type="entry name" value="Cohesin_dom"/>
</dbReference>
<dbReference type="InterPro" id="IPR006102">
    <property type="entry name" value="Ig-like_GH2"/>
</dbReference>
<dbReference type="SUPFAM" id="SSF49384">
    <property type="entry name" value="Carbohydrate-binding domain"/>
    <property type="match status" value="1"/>
</dbReference>
<sequence length="1960" mass="212781">MINNRWIKKSAALSVTAALLFTTFSWPAAAQQAAAAEPAASKAAIEAVSMVDRKIRFNDNWRFQRETNGSIAGAQAPDFDDSGWRELNLPHDWSIELDFNPNSPATHEGGFLDGGVGWYRKTFTLPETMAGKSISIDFDGVYMNSSTYLNGQLLGTYPYGYNAFSYDISDLVYTDGRPNVIAVKVNNTQPSSRWYSGSGIYRNVYLTVTNPIHVARYGTFVTTPNLETAYAEGRADVRIQTKVANDSDQPAEVKVRSTIYDAEGTAVASVESEAETASPASIKVFEDQAVIPDPTLWSLDQPYRYKLVSEIIAQGEIVDTYETRFGVRYFEFDNNEGFSLNGEYMKLHGVSMHHDLGALGAAVNYRAIERQMEIMKEMGVNAIRTTHNPASPELLEIANKMGLLVIEEAFDAWKVSKKTYDYARFFSVWSDRYNATWAEHDIKEMVDRGKNEPSIIMWSLGNEVYDATSASGGPTAVQLNQWVKEVDTTRPTTIGQNAIRGDGVNVSLPSPQVKAVMDAVDVVGLNYAENNYAGYHEAYPDWILYGSETSSATRSRGVYTHPYEYNRMRTYADYQQSSYDNDVVGWGNTAEVSWKHDRDLKHIAGQFIWTGFDYIGEPTPYYNSYPAKSSYFGAVDTAGFPKDIYYYYQSQWTDEPMVHLLPHWNWTEGTTVRVLAYTNAYKVELFLNGESLGERSYVNKTTSFGAPYKETADGKTYLEWAVPFEAGTLEAVAKNDSGEIIARDQVVTAGEPAAVRLTADRHVITADGEDLSFITADIVDSEGNIVPTADHLIQFSVSGGGEIAGVDNGNAASVERFKDTKRKAFNGKALAIIRSDKAAGELLITAKVSGLLGDTAKVFKVAVGDSEQPTPVGIEFLQLTTELGEAPALPSSVQVYYSDSTTQVKRVVWDGIDPAEYAHIGQFTVEGTIEGVSKKAVAVITVSGIAALKSLSVVTKIGVLPTLPDKVSVMYSDGRQKEAAVVWDAIQAEQVAQAGSFIIEGTAEGTTLRAKASIRVTDQVQRTNIMLRQDGSLFPKLEATFTGAGDQLSHINDGLKSYTDLPKNRWTNWTTSPRDGGDAITVDFGKTYGVDNLNLYIFTDHGTVVPSAVTVQYWDGSTWVPVSNQTNPVPYTTERNEIRFDKVMTDKLKFHLKASQAGKFSALTEVEVYADTLAVGSTARLGGISVNGEPLANFDAGKHEYSLTLPYGSGLPEVEAVGAEGAAVTVIPAFSIPGSAVIYVVSEDGLAEAEYVIHLDMEEAKLVSAELIADSANIREDDIVELRVTGLLESGESIDLTEMNPSYAYPPGIVKIENNKLYALNEGEARVTATVAYKGATVTTPAVTFTIAPNAADKVIERLEPVNVVVDRGTAPVLPDAVVAHYNVGLPREVPVAWDAIDPAQYSRLGEFTVLGSVEGTSLKATANVVVKGVVAVEHISMAVLRNQAPTLPDNVTAYFSDGTEAPMAVQWESIPEGSLSAVGAFELKGAVEGTELSAIASIRVTEQIGSMRNIARAKEGYDYPKAEASFTNNGPASLDKIEAVNDGVVSYNDTPHNRWTNWQRTPRAGDWVSITFGDFGPVEHVVDNMEIHWFGDSGTSYPASFKIQYKSGDDWLDVANMKSAPPSSTLGEANRYTFDPVLTSALRVDMRAQAGKSLAITEINIFTKTAAASGEPAITDIQLDGSSIIDGFVQNGSRYDYQARLDSMEDIPEITATGEDNTSITVVPVVTAPSTAKVIAKSEDGLKTVEYYIHFMIDDGASDRAKMSLDGPASVEAKQSFTVDLGMLQVKKPVQALDVRIAYDADKFDFVEAASKLEHVKVVSADSAEPGIVHLIAASLGAQNAIYGDGAIIELVWAAKDIEQETNGVIELTEVVAGYADGGETDIAPASYTIRVTPSLAPANPDVNGDNKISIGDLSIVAAHYGKTKDSPDWNAAKRADMTGDGKIDIADLAELARKLLQE</sequence>
<dbReference type="InterPro" id="IPR018247">
    <property type="entry name" value="EF_Hand_1_Ca_BS"/>
</dbReference>
<comment type="similarity">
    <text evidence="1">Belongs to the glycosyl hydrolase 2 family.</text>
</comment>
<dbReference type="InterPro" id="IPR011081">
    <property type="entry name" value="Big_4"/>
</dbReference>
<dbReference type="InterPro" id="IPR006103">
    <property type="entry name" value="Glyco_hydro_2_cat"/>
</dbReference>
<proteinExistence type="inferred from homology"/>
<evidence type="ECO:0000256" key="3">
    <source>
        <dbReference type="ARBA" id="ARBA00023295"/>
    </source>
</evidence>
<dbReference type="PROSITE" id="PS00018">
    <property type="entry name" value="EF_HAND_1"/>
    <property type="match status" value="1"/>
</dbReference>
<dbReference type="Pfam" id="PF07532">
    <property type="entry name" value="Big_4"/>
    <property type="match status" value="4"/>
</dbReference>
<dbReference type="RefSeq" id="WP_119600119.1">
    <property type="nucleotide sequence ID" value="NZ_QXQA01000007.1"/>
</dbReference>
<dbReference type="Gene3D" id="1.10.1330.10">
    <property type="entry name" value="Dockerin domain"/>
    <property type="match status" value="1"/>
</dbReference>
<dbReference type="Gene3D" id="2.60.120.260">
    <property type="entry name" value="Galactose-binding domain-like"/>
    <property type="match status" value="3"/>
</dbReference>
<dbReference type="SUPFAM" id="SSF63446">
    <property type="entry name" value="Type I dockerin domain"/>
    <property type="match status" value="1"/>
</dbReference>
<dbReference type="Pfam" id="PF00963">
    <property type="entry name" value="Cohesin"/>
    <property type="match status" value="1"/>
</dbReference>
<keyword evidence="2" id="KW-0378">Hydrolase</keyword>
<dbReference type="CDD" id="cd08547">
    <property type="entry name" value="Type_II_cohesin"/>
    <property type="match status" value="1"/>
</dbReference>
<evidence type="ECO:0000256" key="2">
    <source>
        <dbReference type="ARBA" id="ARBA00022801"/>
    </source>
</evidence>
<comment type="caution">
    <text evidence="6">The sequence shown here is derived from an EMBL/GenBank/DDBJ whole genome shotgun (WGS) entry which is preliminary data.</text>
</comment>
<feature type="signal peptide" evidence="4">
    <location>
        <begin position="1"/>
        <end position="30"/>
    </location>
</feature>
<dbReference type="InterPro" id="IPR049487">
    <property type="entry name" value="BgaA-like_CBM"/>
</dbReference>
<dbReference type="InterPro" id="IPR013783">
    <property type="entry name" value="Ig-like_fold"/>
</dbReference>
<dbReference type="CDD" id="cd14254">
    <property type="entry name" value="Dockerin_II"/>
    <property type="match status" value="1"/>
</dbReference>
<dbReference type="InterPro" id="IPR002105">
    <property type="entry name" value="Dockerin_1_rpt"/>
</dbReference>
<dbReference type="SUPFAM" id="SSF49785">
    <property type="entry name" value="Galactose-binding domain-like"/>
    <property type="match status" value="2"/>
</dbReference>
<dbReference type="Pfam" id="PF02836">
    <property type="entry name" value="Glyco_hydro_2_C"/>
    <property type="match status" value="1"/>
</dbReference>
<evidence type="ECO:0000313" key="7">
    <source>
        <dbReference type="Proteomes" id="UP000266482"/>
    </source>
</evidence>
<evidence type="ECO:0000259" key="5">
    <source>
        <dbReference type="PROSITE" id="PS51766"/>
    </source>
</evidence>
<dbReference type="InterPro" id="IPR040605">
    <property type="entry name" value="Glyco_hydro2_dom5"/>
</dbReference>
<dbReference type="PANTHER" id="PTHR42732:SF1">
    <property type="entry name" value="BETA-MANNOSIDASE"/>
    <property type="match status" value="1"/>
</dbReference>
<dbReference type="Pfam" id="PF00404">
    <property type="entry name" value="Dockerin_1"/>
    <property type="match status" value="1"/>
</dbReference>
<dbReference type="PROSITE" id="PS51766">
    <property type="entry name" value="DOCKERIN"/>
    <property type="match status" value="1"/>
</dbReference>
<keyword evidence="3" id="KW-0326">Glycosidase</keyword>
<dbReference type="InterPro" id="IPR036439">
    <property type="entry name" value="Dockerin_dom_sf"/>
</dbReference>
<dbReference type="Pfam" id="PF21606">
    <property type="entry name" value="BgaA-like_CBM"/>
    <property type="match status" value="2"/>
</dbReference>
<dbReference type="Gene3D" id="2.60.40.10">
    <property type="entry name" value="Immunoglobulins"/>
    <property type="match status" value="3"/>
</dbReference>
<feature type="chain" id="PRO_5039244334" evidence="4">
    <location>
        <begin position="31"/>
        <end position="1960"/>
    </location>
</feature>
<dbReference type="Pfam" id="PF16355">
    <property type="entry name" value="DUF4982"/>
    <property type="match status" value="1"/>
</dbReference>
<dbReference type="Gene3D" id="2.60.40.680">
    <property type="match status" value="1"/>
</dbReference>
<gene>
    <name evidence="6" type="ORF">D3P08_13000</name>
</gene>
<dbReference type="InterPro" id="IPR008965">
    <property type="entry name" value="CBM2/CBM3_carb-bd_dom_sf"/>
</dbReference>
<dbReference type="InterPro" id="IPR032311">
    <property type="entry name" value="DUF4982"/>
</dbReference>
<dbReference type="SUPFAM" id="SSF51445">
    <property type="entry name" value="(Trans)glycosidases"/>
    <property type="match status" value="1"/>
</dbReference>
<dbReference type="InterPro" id="IPR008979">
    <property type="entry name" value="Galactose-bd-like_sf"/>
</dbReference>
<keyword evidence="4" id="KW-0732">Signal</keyword>
<evidence type="ECO:0000256" key="4">
    <source>
        <dbReference type="SAM" id="SignalP"/>
    </source>
</evidence>
<organism evidence="6 7">
    <name type="scientific">Paenibacillus nanensis</name>
    <dbReference type="NCBI Taxonomy" id="393251"/>
    <lineage>
        <taxon>Bacteria</taxon>
        <taxon>Bacillati</taxon>
        <taxon>Bacillota</taxon>
        <taxon>Bacilli</taxon>
        <taxon>Bacillales</taxon>
        <taxon>Paenibacillaceae</taxon>
        <taxon>Paenibacillus</taxon>
    </lineage>
</organism>
<dbReference type="GO" id="GO:0030246">
    <property type="term" value="F:carbohydrate binding"/>
    <property type="evidence" value="ECO:0007669"/>
    <property type="project" value="InterPro"/>
</dbReference>
<dbReference type="Pfam" id="PF00703">
    <property type="entry name" value="Glyco_hydro_2"/>
    <property type="match status" value="1"/>
</dbReference>
<dbReference type="EMBL" id="QXQA01000007">
    <property type="protein sequence ID" value="RIX52393.1"/>
    <property type="molecule type" value="Genomic_DNA"/>
</dbReference>
<dbReference type="Pfam" id="PF18565">
    <property type="entry name" value="Glyco_hydro2_C5"/>
    <property type="match status" value="1"/>
</dbReference>
<dbReference type="InterPro" id="IPR051913">
    <property type="entry name" value="GH2_Domain-Containing"/>
</dbReference>